<feature type="compositionally biased region" description="Polar residues" evidence="1">
    <location>
        <begin position="1"/>
        <end position="21"/>
    </location>
</feature>
<evidence type="ECO:0000313" key="2">
    <source>
        <dbReference type="EMBL" id="MDH6062821.1"/>
    </source>
</evidence>
<reference evidence="2 3" key="1">
    <citation type="journal article" date="2023" name="J. Phycol.">
        <title>Chrysosporum ovalisporum is synonymous with the true-branching cyanobacterium Umezakia natans (Nostocales/Aphanizomenonaceae).</title>
        <authorList>
            <person name="McGregor G.B."/>
            <person name="Sendall B.C."/>
            <person name="Niiyama Y."/>
            <person name="Tuji A."/>
            <person name="Willis A."/>
        </authorList>
    </citation>
    <scope>NUCLEOTIDE SEQUENCE [LARGE SCALE GENOMIC DNA]</scope>
    <source>
        <strain evidence="2 3">FSS-62</strain>
    </source>
</reference>
<feature type="compositionally biased region" description="Polar residues" evidence="1">
    <location>
        <begin position="100"/>
        <end position="117"/>
    </location>
</feature>
<feature type="compositionally biased region" description="Gly residues" evidence="1">
    <location>
        <begin position="254"/>
        <end position="269"/>
    </location>
</feature>
<comment type="caution">
    <text evidence="2">The sequence shown here is derived from an EMBL/GenBank/DDBJ whole genome shotgun (WGS) entry which is preliminary data.</text>
</comment>
<name>A0AA43GWN2_9CYAN</name>
<feature type="compositionally biased region" description="Polar residues" evidence="1">
    <location>
        <begin position="140"/>
        <end position="164"/>
    </location>
</feature>
<organism evidence="2 3">
    <name type="scientific">Umezakia ovalisporum FSS-62</name>
    <dbReference type="NCBI Taxonomy" id="2971776"/>
    <lineage>
        <taxon>Bacteria</taxon>
        <taxon>Bacillati</taxon>
        <taxon>Cyanobacteriota</taxon>
        <taxon>Cyanophyceae</taxon>
        <taxon>Nostocales</taxon>
        <taxon>Nodulariaceae</taxon>
        <taxon>Umezakia</taxon>
    </lineage>
</organism>
<protein>
    <submittedName>
        <fullName evidence="2">Uncharacterized protein</fullName>
    </submittedName>
</protein>
<dbReference type="AlphaFoldDB" id="A0AA43GWN2"/>
<feature type="compositionally biased region" description="Polar residues" evidence="1">
    <location>
        <begin position="183"/>
        <end position="206"/>
    </location>
</feature>
<dbReference type="RefSeq" id="WP_280700430.1">
    <property type="nucleotide sequence ID" value="NZ_JANQDL010000025.1"/>
</dbReference>
<feature type="region of interest" description="Disordered" evidence="1">
    <location>
        <begin position="81"/>
        <end position="269"/>
    </location>
</feature>
<sequence length="269" mass="27118">MEDTTVITEDSIDNSVENTDSNSRDDMTDLLLQSPFAPLLQIDGVTPESLINSFASAFGDSDTSIDDSLFADGSVLGTDPFAGFGDPTAEGSPLTGGVNPWTQIPSSTGGEMSNSTVDEVPTSGEDNSTARMKDSIDNGGENNATDIDDNSGLTEGSTPTSDLFSSFGDRTAEGSPLTGGVNPWTQIPSSTGGDSLTGEISNSTGIADSLTGSSDSSGGGMPSFSLGSNDSSGGDMFSFGRDMPSFGDSSNDSSGGGMFSFGGGGMAGR</sequence>
<gene>
    <name evidence="2" type="ORF">NWP23_03265</name>
</gene>
<accession>A0AA43GWN2</accession>
<evidence type="ECO:0000256" key="1">
    <source>
        <dbReference type="SAM" id="MobiDB-lite"/>
    </source>
</evidence>
<dbReference type="Proteomes" id="UP001159370">
    <property type="component" value="Unassembled WGS sequence"/>
</dbReference>
<proteinExistence type="predicted"/>
<evidence type="ECO:0000313" key="3">
    <source>
        <dbReference type="Proteomes" id="UP001159370"/>
    </source>
</evidence>
<feature type="region of interest" description="Disordered" evidence="1">
    <location>
        <begin position="1"/>
        <end position="27"/>
    </location>
</feature>
<dbReference type="EMBL" id="JANQDL010000025">
    <property type="protein sequence ID" value="MDH6062821.1"/>
    <property type="molecule type" value="Genomic_DNA"/>
</dbReference>